<feature type="compositionally biased region" description="Low complexity" evidence="1">
    <location>
        <begin position="80"/>
        <end position="89"/>
    </location>
</feature>
<dbReference type="GeneID" id="95760804"/>
<dbReference type="Proteomes" id="UP001245370">
    <property type="component" value="Unassembled WGS sequence"/>
</dbReference>
<reference evidence="3 5" key="2">
    <citation type="submission" date="2023-07" db="EMBL/GenBank/DDBJ databases">
        <title>Genomic Encyclopedia of Type Strains, Phase IV (KMG-IV): sequencing the most valuable type-strain genomes for metagenomic binning, comparative biology and taxonomic classification.</title>
        <authorList>
            <person name="Goeker M."/>
        </authorList>
    </citation>
    <scope>NUCLEOTIDE SEQUENCE [LARGE SCALE GENOMIC DNA]</scope>
    <source>
        <strain evidence="3 5">DSM 338</strain>
    </source>
</reference>
<evidence type="ECO:0000313" key="4">
    <source>
        <dbReference type="Proteomes" id="UP001144397"/>
    </source>
</evidence>
<keyword evidence="5" id="KW-1185">Reference proteome</keyword>
<dbReference type="Proteomes" id="UP001144397">
    <property type="component" value="Unassembled WGS sequence"/>
</dbReference>
<evidence type="ECO:0000256" key="1">
    <source>
        <dbReference type="SAM" id="MobiDB-lite"/>
    </source>
</evidence>
<proteinExistence type="predicted"/>
<dbReference type="EMBL" id="JAVDPY010000003">
    <property type="protein sequence ID" value="MDR6333907.1"/>
    <property type="molecule type" value="Genomic_DNA"/>
</dbReference>
<reference evidence="2" key="1">
    <citation type="submission" date="2022-12" db="EMBL/GenBank/DDBJ databases">
        <title>Reference genome sequencing for broad-spectrum identification of bacterial and archaeal isolates by mass spectrometry.</title>
        <authorList>
            <person name="Sekiguchi Y."/>
            <person name="Tourlousse D.M."/>
        </authorList>
    </citation>
    <scope>NUCLEOTIDE SEQUENCE</scope>
    <source>
        <strain evidence="2">301</strain>
    </source>
</reference>
<comment type="caution">
    <text evidence="2">The sequence shown here is derived from an EMBL/GenBank/DDBJ whole genome shotgun (WGS) entry which is preliminary data.</text>
</comment>
<organism evidence="2 4">
    <name type="scientific">Xanthobacter flavus</name>
    <dbReference type="NCBI Taxonomy" id="281"/>
    <lineage>
        <taxon>Bacteria</taxon>
        <taxon>Pseudomonadati</taxon>
        <taxon>Pseudomonadota</taxon>
        <taxon>Alphaproteobacteria</taxon>
        <taxon>Hyphomicrobiales</taxon>
        <taxon>Xanthobacteraceae</taxon>
        <taxon>Xanthobacter</taxon>
    </lineage>
</organism>
<name>A0A9W6CDN8_XANFL</name>
<dbReference type="RefSeq" id="WP_281804400.1">
    <property type="nucleotide sequence ID" value="NZ_BSDO01000001.1"/>
</dbReference>
<dbReference type="AlphaFoldDB" id="A0A9W6CDN8"/>
<accession>A0A9W6CDN8</accession>
<dbReference type="EMBL" id="BSDO01000001">
    <property type="protein sequence ID" value="GLI20338.1"/>
    <property type="molecule type" value="Genomic_DNA"/>
</dbReference>
<protein>
    <submittedName>
        <fullName evidence="2">Uncharacterized protein</fullName>
    </submittedName>
</protein>
<sequence>MAGADGKGRRAHAFAAEAAETQVGRLMRRLEVFCEGPAGIARALRAARKAARAGGAGYDPARHAALLRLQRLGQKADCARAPAGAGARAKAQRPSNSAVER</sequence>
<feature type="region of interest" description="Disordered" evidence="1">
    <location>
        <begin position="80"/>
        <end position="101"/>
    </location>
</feature>
<evidence type="ECO:0000313" key="2">
    <source>
        <dbReference type="EMBL" id="GLI20338.1"/>
    </source>
</evidence>
<gene>
    <name evidence="3" type="ORF">GGQ86_002377</name>
    <name evidence="2" type="ORF">XFLAVUS301_00120</name>
</gene>
<evidence type="ECO:0000313" key="3">
    <source>
        <dbReference type="EMBL" id="MDR6333907.1"/>
    </source>
</evidence>
<evidence type="ECO:0000313" key="5">
    <source>
        <dbReference type="Proteomes" id="UP001245370"/>
    </source>
</evidence>